<evidence type="ECO:0000313" key="3">
    <source>
        <dbReference type="Proteomes" id="UP000053947"/>
    </source>
</evidence>
<proteinExistence type="predicted"/>
<dbReference type="CDD" id="cd12108">
    <property type="entry name" value="Hr-like"/>
    <property type="match status" value="1"/>
</dbReference>
<dbReference type="AlphaFoldDB" id="A0A0W0GKZ4"/>
<dbReference type="Pfam" id="PF01814">
    <property type="entry name" value="Hemerythrin"/>
    <property type="match status" value="1"/>
</dbReference>
<dbReference type="Proteomes" id="UP000053947">
    <property type="component" value="Unassembled WGS sequence"/>
</dbReference>
<dbReference type="PATRIC" id="fig|1217799.6.peg.143"/>
<reference evidence="2 3" key="1">
    <citation type="submission" date="2015-06" db="EMBL/GenBank/DDBJ databases">
        <title>Genome sequence of the organohalide-respiring Dehalogenimonas alkenigignens type strain (IP3-3T).</title>
        <authorList>
            <person name="Key T.A."/>
            <person name="Richmond D.P."/>
            <person name="Bowman K.S."/>
            <person name="Cho Y.-J."/>
            <person name="Chun J."/>
            <person name="da Costa M.S."/>
            <person name="Rainey F.A."/>
            <person name="Moe W.M."/>
        </authorList>
    </citation>
    <scope>NUCLEOTIDE SEQUENCE [LARGE SCALE GENOMIC DNA]</scope>
    <source>
        <strain evidence="2 3">IP3-3</strain>
    </source>
</reference>
<keyword evidence="3" id="KW-1185">Reference proteome</keyword>
<name>A0A0W0GKZ4_9CHLR</name>
<dbReference type="InterPro" id="IPR012312">
    <property type="entry name" value="Hemerythrin-like"/>
</dbReference>
<gene>
    <name evidence="2" type="ORF">DEALK_01420</name>
</gene>
<evidence type="ECO:0000313" key="2">
    <source>
        <dbReference type="EMBL" id="KTB49230.1"/>
    </source>
</evidence>
<dbReference type="STRING" id="1217799.DEALK_01420"/>
<dbReference type="GO" id="GO:0005886">
    <property type="term" value="C:plasma membrane"/>
    <property type="evidence" value="ECO:0007669"/>
    <property type="project" value="TreeGrafter"/>
</dbReference>
<dbReference type="EMBL" id="LFDV01000001">
    <property type="protein sequence ID" value="KTB49230.1"/>
    <property type="molecule type" value="Genomic_DNA"/>
</dbReference>
<dbReference type="PANTHER" id="PTHR39966:SF1">
    <property type="entry name" value="HEMERYTHRIN-LIKE DOMAIN-CONTAINING PROTEIN"/>
    <property type="match status" value="1"/>
</dbReference>
<dbReference type="OrthoDB" id="9785474at2"/>
<dbReference type="RefSeq" id="WP_058437759.1">
    <property type="nucleotide sequence ID" value="NZ_KQ758903.1"/>
</dbReference>
<dbReference type="PANTHER" id="PTHR39966">
    <property type="entry name" value="BLL2471 PROTEIN-RELATED"/>
    <property type="match status" value="1"/>
</dbReference>
<sequence length="176" mass="20614">MKPIGPLMREHRLIERMIRVMERRIALTEPDPAFLTAAVDFMKTFVDQIHHGKEEDILFRDLKTKTLSAEHRRILGELVEEHIAGRNLVKRLDQARTELIPGDAVSREQLAGIVAEIAVFYNNHIDKEDNRFFYPCLDYFSPVEQEKMLRDYAEYEGRVLQDRYLNIVESLEAGTR</sequence>
<protein>
    <recommendedName>
        <fullName evidence="1">Hemerythrin-like domain-containing protein</fullName>
    </recommendedName>
</protein>
<accession>A0A0W0GKZ4</accession>
<dbReference type="Gene3D" id="1.20.120.520">
    <property type="entry name" value="nmb1532 protein domain like"/>
    <property type="match status" value="1"/>
</dbReference>
<feature type="domain" description="Hemerythrin-like" evidence="1">
    <location>
        <begin position="6"/>
        <end position="133"/>
    </location>
</feature>
<comment type="caution">
    <text evidence="2">The sequence shown here is derived from an EMBL/GenBank/DDBJ whole genome shotgun (WGS) entry which is preliminary data.</text>
</comment>
<evidence type="ECO:0000259" key="1">
    <source>
        <dbReference type="Pfam" id="PF01814"/>
    </source>
</evidence>
<organism evidence="2 3">
    <name type="scientific">Dehalogenimonas alkenigignens</name>
    <dbReference type="NCBI Taxonomy" id="1217799"/>
    <lineage>
        <taxon>Bacteria</taxon>
        <taxon>Bacillati</taxon>
        <taxon>Chloroflexota</taxon>
        <taxon>Dehalococcoidia</taxon>
        <taxon>Dehalococcoidales</taxon>
        <taxon>Dehalococcoidaceae</taxon>
        <taxon>Dehalogenimonas</taxon>
    </lineage>
</organism>